<dbReference type="EMBL" id="CM042884">
    <property type="protein sequence ID" value="KAI4371566.1"/>
    <property type="molecule type" value="Genomic_DNA"/>
</dbReference>
<evidence type="ECO:0000313" key="1">
    <source>
        <dbReference type="EMBL" id="KAI4371566.1"/>
    </source>
</evidence>
<reference evidence="2" key="1">
    <citation type="journal article" date="2023" name="Front. Plant Sci.">
        <title>Chromosomal-level genome assembly of Melastoma candidum provides insights into trichome evolution.</title>
        <authorList>
            <person name="Zhong Y."/>
            <person name="Wu W."/>
            <person name="Sun C."/>
            <person name="Zou P."/>
            <person name="Liu Y."/>
            <person name="Dai S."/>
            <person name="Zhou R."/>
        </authorList>
    </citation>
    <scope>NUCLEOTIDE SEQUENCE [LARGE SCALE GENOMIC DNA]</scope>
</reference>
<sequence>MDTRTPLPLAVESFSRSWLPIPRPSLEAHLPPPHCDPHPDIRPHQDFYFDVPAVSCPTCDTFAHADELFSCGTLKVVLSDSSHLRPISSIHSTALSGGTPSRHSLLRRLRKSFARAIQRCFWGVRPVCIRLTNSRGMARVTDIDPMEREYRGGHCLGESSSSTGCTHSHYSHGEESPIDEAILHCKRSVGMMSGYA</sequence>
<dbReference type="Proteomes" id="UP001057402">
    <property type="component" value="Chromosome 5"/>
</dbReference>
<proteinExistence type="predicted"/>
<organism evidence="1 2">
    <name type="scientific">Melastoma candidum</name>
    <dbReference type="NCBI Taxonomy" id="119954"/>
    <lineage>
        <taxon>Eukaryota</taxon>
        <taxon>Viridiplantae</taxon>
        <taxon>Streptophyta</taxon>
        <taxon>Embryophyta</taxon>
        <taxon>Tracheophyta</taxon>
        <taxon>Spermatophyta</taxon>
        <taxon>Magnoliopsida</taxon>
        <taxon>eudicotyledons</taxon>
        <taxon>Gunneridae</taxon>
        <taxon>Pentapetalae</taxon>
        <taxon>rosids</taxon>
        <taxon>malvids</taxon>
        <taxon>Myrtales</taxon>
        <taxon>Melastomataceae</taxon>
        <taxon>Melastomatoideae</taxon>
        <taxon>Melastomateae</taxon>
        <taxon>Melastoma</taxon>
    </lineage>
</organism>
<protein>
    <submittedName>
        <fullName evidence="1">Uncharacterized protein</fullName>
    </submittedName>
</protein>
<evidence type="ECO:0000313" key="2">
    <source>
        <dbReference type="Proteomes" id="UP001057402"/>
    </source>
</evidence>
<accession>A0ACB9QX95</accession>
<gene>
    <name evidence="1" type="ORF">MLD38_019785</name>
</gene>
<keyword evidence="2" id="KW-1185">Reference proteome</keyword>
<name>A0ACB9QX95_9MYRT</name>
<comment type="caution">
    <text evidence="1">The sequence shown here is derived from an EMBL/GenBank/DDBJ whole genome shotgun (WGS) entry which is preliminary data.</text>
</comment>